<protein>
    <submittedName>
        <fullName evidence="3">Uncharacterized protein</fullName>
    </submittedName>
</protein>
<keyword evidence="2" id="KW-0472">Membrane</keyword>
<feature type="compositionally biased region" description="Basic and acidic residues" evidence="1">
    <location>
        <begin position="290"/>
        <end position="299"/>
    </location>
</feature>
<feature type="transmembrane region" description="Helical" evidence="2">
    <location>
        <begin position="258"/>
        <end position="281"/>
    </location>
</feature>
<keyword evidence="2" id="KW-0812">Transmembrane</keyword>
<comment type="caution">
    <text evidence="3">The sequence shown here is derived from an EMBL/GenBank/DDBJ whole genome shotgun (WGS) entry which is preliminary data.</text>
</comment>
<reference evidence="3" key="1">
    <citation type="submission" date="2022-11" db="EMBL/GenBank/DDBJ databases">
        <authorList>
            <person name="Petersen C."/>
        </authorList>
    </citation>
    <scope>NUCLEOTIDE SEQUENCE</scope>
    <source>
        <strain evidence="3">IBT 19713</strain>
    </source>
</reference>
<accession>A0A9W9TDB2</accession>
<evidence type="ECO:0000256" key="1">
    <source>
        <dbReference type="SAM" id="MobiDB-lite"/>
    </source>
</evidence>
<keyword evidence="2" id="KW-1133">Transmembrane helix</keyword>
<dbReference type="OrthoDB" id="540004at2759"/>
<dbReference type="GeneID" id="83206992"/>
<name>A0A9W9TDB2_9EURO</name>
<dbReference type="AlphaFoldDB" id="A0A9W9TDB2"/>
<dbReference type="RefSeq" id="XP_058326256.1">
    <property type="nucleotide sequence ID" value="XM_058479688.1"/>
</dbReference>
<gene>
    <name evidence="3" type="ORF">N7468_010393</name>
</gene>
<keyword evidence="4" id="KW-1185">Reference proteome</keyword>
<organism evidence="3 4">
    <name type="scientific">Penicillium chermesinum</name>
    <dbReference type="NCBI Taxonomy" id="63820"/>
    <lineage>
        <taxon>Eukaryota</taxon>
        <taxon>Fungi</taxon>
        <taxon>Dikarya</taxon>
        <taxon>Ascomycota</taxon>
        <taxon>Pezizomycotina</taxon>
        <taxon>Eurotiomycetes</taxon>
        <taxon>Eurotiomycetidae</taxon>
        <taxon>Eurotiales</taxon>
        <taxon>Aspergillaceae</taxon>
        <taxon>Penicillium</taxon>
    </lineage>
</organism>
<evidence type="ECO:0000313" key="4">
    <source>
        <dbReference type="Proteomes" id="UP001150941"/>
    </source>
</evidence>
<evidence type="ECO:0000313" key="3">
    <source>
        <dbReference type="EMBL" id="KAJ5217385.1"/>
    </source>
</evidence>
<proteinExistence type="predicted"/>
<reference evidence="3" key="2">
    <citation type="journal article" date="2023" name="IMA Fungus">
        <title>Comparative genomic study of the Penicillium genus elucidates a diverse pangenome and 15 lateral gene transfer events.</title>
        <authorList>
            <person name="Petersen C."/>
            <person name="Sorensen T."/>
            <person name="Nielsen M.R."/>
            <person name="Sondergaard T.E."/>
            <person name="Sorensen J.L."/>
            <person name="Fitzpatrick D.A."/>
            <person name="Frisvad J.C."/>
            <person name="Nielsen K.L."/>
        </authorList>
    </citation>
    <scope>NUCLEOTIDE SEQUENCE</scope>
    <source>
        <strain evidence="3">IBT 19713</strain>
    </source>
</reference>
<feature type="region of interest" description="Disordered" evidence="1">
    <location>
        <begin position="1"/>
        <end position="20"/>
    </location>
</feature>
<dbReference type="EMBL" id="JAPQKS010000008">
    <property type="protein sequence ID" value="KAJ5217385.1"/>
    <property type="molecule type" value="Genomic_DNA"/>
</dbReference>
<dbReference type="Proteomes" id="UP001150941">
    <property type="component" value="Unassembled WGS sequence"/>
</dbReference>
<feature type="region of interest" description="Disordered" evidence="1">
    <location>
        <begin position="290"/>
        <end position="318"/>
    </location>
</feature>
<sequence>MKSKSNSSSIDGENSWTRHSGSSCMCLDQYSMQPKTIAQADQDAGISFDGVDILNIASIDFKNATGTWYPQATTGTIARPANLQNCEPANLRTAFRVVVVSAPDNSSHNVLSVQRERQGGRALCDDVYVLSVPAFEWVGITDGNSPRYSHLCHLVGRSQNGDYWWRKLREPYGMVRLGEQGSRAVRYEQTTRLGLGKRLQRELRRDTKFQRRSTVLSVASDSQGNATMSAPTDGFGSPDIGSFFNQHRKDDHQLSGGGIAGAVIGSIAGVALLVAGVLFFWRRKKRRRAQAETKAEPERQQAIAQADSFPIHEAPSTVEHRPSFRSLFRKKVELPVPVAETAVEMEAPVHELDGNMTAVELDIGEKSAALPEADHNQKEMV</sequence>
<evidence type="ECO:0000256" key="2">
    <source>
        <dbReference type="SAM" id="Phobius"/>
    </source>
</evidence>